<dbReference type="SUPFAM" id="SSF53850">
    <property type="entry name" value="Periplasmic binding protein-like II"/>
    <property type="match status" value="1"/>
</dbReference>
<sequence>MQNLNWDDLRYVIVLSRSGRLAKAARQLRVDETTIARRVARVEHALGSRLFERSNGQLLLTEIGREILRHAEQIEIGVCGIKTVATGVDDRAAGSVRLTAAALVMNRILTPGLPGLLQLHPQLQLHMMADPRNVSISNREADIALRFERPEQNYRVLAHRLCELPYGVFASAGSQSQKLPWVAYEESLCRLPLARWLADAVKQEPDLPPALVVNDSDVALHAVRAGLGRSLMPFCVGDNDDGLARLSGPEPVLMRELWLLVHSDIKHLARIRVVIEWIESVFAELGVRCKERAKRLK</sequence>
<protein>
    <submittedName>
        <fullName evidence="6">LysR family transcriptional regulator</fullName>
    </submittedName>
</protein>
<dbReference type="RefSeq" id="WP_136497062.1">
    <property type="nucleotide sequence ID" value="NZ_CP046052.1"/>
</dbReference>
<proteinExistence type="inferred from homology"/>
<dbReference type="Gene3D" id="3.40.190.290">
    <property type="match status" value="1"/>
</dbReference>
<dbReference type="GO" id="GO:0043565">
    <property type="term" value="F:sequence-specific DNA binding"/>
    <property type="evidence" value="ECO:0007669"/>
    <property type="project" value="TreeGrafter"/>
</dbReference>
<dbReference type="AlphaFoldDB" id="A0A6B8KG90"/>
<evidence type="ECO:0000256" key="1">
    <source>
        <dbReference type="ARBA" id="ARBA00009437"/>
    </source>
</evidence>
<evidence type="ECO:0000256" key="3">
    <source>
        <dbReference type="ARBA" id="ARBA00023125"/>
    </source>
</evidence>
<dbReference type="GO" id="GO:0006351">
    <property type="term" value="P:DNA-templated transcription"/>
    <property type="evidence" value="ECO:0007669"/>
    <property type="project" value="TreeGrafter"/>
</dbReference>
<dbReference type="PROSITE" id="PS50931">
    <property type="entry name" value="HTH_LYSR"/>
    <property type="match status" value="1"/>
</dbReference>
<evidence type="ECO:0000313" key="7">
    <source>
        <dbReference type="Proteomes" id="UP000309061"/>
    </source>
</evidence>
<dbReference type="KEGG" id="mhey:H2LOC_010020"/>
<reference evidence="6 7" key="1">
    <citation type="submission" date="2019-11" db="EMBL/GenBank/DDBJ databases">
        <title>The genome sequence of Methylocystis heyeri.</title>
        <authorList>
            <person name="Oshkin I.Y."/>
            <person name="Miroshnikov K."/>
            <person name="Dedysh S.N."/>
        </authorList>
    </citation>
    <scope>NUCLEOTIDE SEQUENCE [LARGE SCALE GENOMIC DNA]</scope>
    <source>
        <strain evidence="6 7">H2</strain>
    </source>
</reference>
<keyword evidence="2" id="KW-0805">Transcription regulation</keyword>
<keyword evidence="4" id="KW-0804">Transcription</keyword>
<name>A0A6B8KG90_9HYPH</name>
<dbReference type="Proteomes" id="UP000309061">
    <property type="component" value="Chromosome"/>
</dbReference>
<evidence type="ECO:0000256" key="4">
    <source>
        <dbReference type="ARBA" id="ARBA00023163"/>
    </source>
</evidence>
<accession>A0A6B8KG90</accession>
<evidence type="ECO:0000256" key="2">
    <source>
        <dbReference type="ARBA" id="ARBA00023015"/>
    </source>
</evidence>
<dbReference type="SUPFAM" id="SSF46785">
    <property type="entry name" value="Winged helix' DNA-binding domain"/>
    <property type="match status" value="1"/>
</dbReference>
<dbReference type="Pfam" id="PF03466">
    <property type="entry name" value="LysR_substrate"/>
    <property type="match status" value="1"/>
</dbReference>
<feature type="domain" description="HTH lysR-type" evidence="5">
    <location>
        <begin position="4"/>
        <end position="61"/>
    </location>
</feature>
<dbReference type="InterPro" id="IPR036390">
    <property type="entry name" value="WH_DNA-bd_sf"/>
</dbReference>
<organism evidence="6 7">
    <name type="scientific">Methylocystis heyeri</name>
    <dbReference type="NCBI Taxonomy" id="391905"/>
    <lineage>
        <taxon>Bacteria</taxon>
        <taxon>Pseudomonadati</taxon>
        <taxon>Pseudomonadota</taxon>
        <taxon>Alphaproteobacteria</taxon>
        <taxon>Hyphomicrobiales</taxon>
        <taxon>Methylocystaceae</taxon>
        <taxon>Methylocystis</taxon>
    </lineage>
</organism>
<dbReference type="InterPro" id="IPR000847">
    <property type="entry name" value="LysR_HTH_N"/>
</dbReference>
<keyword evidence="3" id="KW-0238">DNA-binding</keyword>
<gene>
    <name evidence="6" type="ORF">H2LOC_010020</name>
</gene>
<dbReference type="InterPro" id="IPR036388">
    <property type="entry name" value="WH-like_DNA-bd_sf"/>
</dbReference>
<dbReference type="InterPro" id="IPR005119">
    <property type="entry name" value="LysR_subst-bd"/>
</dbReference>
<dbReference type="InterPro" id="IPR058163">
    <property type="entry name" value="LysR-type_TF_proteobact-type"/>
</dbReference>
<dbReference type="Pfam" id="PF00126">
    <property type="entry name" value="HTH_1"/>
    <property type="match status" value="1"/>
</dbReference>
<dbReference type="GO" id="GO:0003700">
    <property type="term" value="F:DNA-binding transcription factor activity"/>
    <property type="evidence" value="ECO:0007669"/>
    <property type="project" value="InterPro"/>
</dbReference>
<dbReference type="PANTHER" id="PTHR30537:SF3">
    <property type="entry name" value="TRANSCRIPTIONAL REGULATORY PROTEIN"/>
    <property type="match status" value="1"/>
</dbReference>
<comment type="similarity">
    <text evidence="1">Belongs to the LysR transcriptional regulatory family.</text>
</comment>
<dbReference type="EMBL" id="CP046052">
    <property type="protein sequence ID" value="QGM46011.1"/>
    <property type="molecule type" value="Genomic_DNA"/>
</dbReference>
<dbReference type="OrthoDB" id="9796526at2"/>
<evidence type="ECO:0000313" key="6">
    <source>
        <dbReference type="EMBL" id="QGM46011.1"/>
    </source>
</evidence>
<dbReference type="PANTHER" id="PTHR30537">
    <property type="entry name" value="HTH-TYPE TRANSCRIPTIONAL REGULATOR"/>
    <property type="match status" value="1"/>
</dbReference>
<keyword evidence="7" id="KW-1185">Reference proteome</keyword>
<dbReference type="Gene3D" id="1.10.10.10">
    <property type="entry name" value="Winged helix-like DNA-binding domain superfamily/Winged helix DNA-binding domain"/>
    <property type="match status" value="1"/>
</dbReference>
<evidence type="ECO:0000259" key="5">
    <source>
        <dbReference type="PROSITE" id="PS50931"/>
    </source>
</evidence>